<protein>
    <recommendedName>
        <fullName evidence="4">50S ribosomal protein L35</fullName>
    </recommendedName>
</protein>
<dbReference type="STRING" id="5217.A0A4Q1BWV0"/>
<evidence type="ECO:0000256" key="4">
    <source>
        <dbReference type="RuleBase" id="RU000568"/>
    </source>
</evidence>
<dbReference type="InterPro" id="IPR018265">
    <property type="entry name" value="Ribosomal_bL35_CS"/>
</dbReference>
<dbReference type="Pfam" id="PF01632">
    <property type="entry name" value="Ribosomal_L35p"/>
    <property type="match status" value="1"/>
</dbReference>
<name>A0A4Q1BWV0_TREME</name>
<dbReference type="PRINTS" id="PR00064">
    <property type="entry name" value="RIBOSOMALL35"/>
</dbReference>
<keyword evidence="2 4" id="KW-0689">Ribosomal protein</keyword>
<dbReference type="SUPFAM" id="SSF143034">
    <property type="entry name" value="L35p-like"/>
    <property type="match status" value="1"/>
</dbReference>
<keyword evidence="6" id="KW-1185">Reference proteome</keyword>
<accession>A0A4Q1BWV0</accession>
<gene>
    <name evidence="5" type="ORF">M231_00224</name>
</gene>
<evidence type="ECO:0000256" key="3">
    <source>
        <dbReference type="ARBA" id="ARBA00023274"/>
    </source>
</evidence>
<dbReference type="Gene3D" id="4.10.410.60">
    <property type="match status" value="1"/>
</dbReference>
<evidence type="ECO:0000256" key="1">
    <source>
        <dbReference type="ARBA" id="ARBA00006598"/>
    </source>
</evidence>
<evidence type="ECO:0000256" key="2">
    <source>
        <dbReference type="ARBA" id="ARBA00022980"/>
    </source>
</evidence>
<organism evidence="5 6">
    <name type="scientific">Tremella mesenterica</name>
    <name type="common">Jelly fungus</name>
    <dbReference type="NCBI Taxonomy" id="5217"/>
    <lineage>
        <taxon>Eukaryota</taxon>
        <taxon>Fungi</taxon>
        <taxon>Dikarya</taxon>
        <taxon>Basidiomycota</taxon>
        <taxon>Agaricomycotina</taxon>
        <taxon>Tremellomycetes</taxon>
        <taxon>Tremellales</taxon>
        <taxon>Tremellaceae</taxon>
        <taxon>Tremella</taxon>
    </lineage>
</organism>
<dbReference type="FunFam" id="4.10.410.60:FF:000001">
    <property type="entry name" value="50S ribosomal protein L35"/>
    <property type="match status" value="1"/>
</dbReference>
<dbReference type="GO" id="GO:0006412">
    <property type="term" value="P:translation"/>
    <property type="evidence" value="ECO:0007669"/>
    <property type="project" value="InterPro"/>
</dbReference>
<dbReference type="GO" id="GO:0015934">
    <property type="term" value="C:large ribosomal subunit"/>
    <property type="evidence" value="ECO:0007669"/>
    <property type="project" value="TreeGrafter"/>
</dbReference>
<dbReference type="PANTHER" id="PTHR33343:SF1">
    <property type="entry name" value="LARGE RIBOSOMAL SUBUNIT PROTEIN BL35M"/>
    <property type="match status" value="1"/>
</dbReference>
<dbReference type="InParanoid" id="A0A4Q1BWV0"/>
<dbReference type="FunCoup" id="A0A4Q1BWV0">
    <property type="interactions" value="37"/>
</dbReference>
<keyword evidence="3 4" id="KW-0687">Ribonucleoprotein</keyword>
<dbReference type="PANTHER" id="PTHR33343">
    <property type="entry name" value="54S RIBOSOMAL PROTEIN BL35M"/>
    <property type="match status" value="1"/>
</dbReference>
<reference evidence="5 6" key="1">
    <citation type="submission" date="2016-06" db="EMBL/GenBank/DDBJ databases">
        <title>Evolution of pathogenesis and genome organization in the Tremellales.</title>
        <authorList>
            <person name="Cuomo C."/>
            <person name="Litvintseva A."/>
            <person name="Heitman J."/>
            <person name="Chen Y."/>
            <person name="Sun S."/>
            <person name="Springer D."/>
            <person name="Dromer F."/>
            <person name="Young S."/>
            <person name="Zeng Q."/>
            <person name="Chapman S."/>
            <person name="Gujja S."/>
            <person name="Saif S."/>
            <person name="Birren B."/>
        </authorList>
    </citation>
    <scope>NUCLEOTIDE SEQUENCE [LARGE SCALE GENOMIC DNA]</scope>
    <source>
        <strain evidence="5 6">ATCC 28783</strain>
    </source>
</reference>
<comment type="caution">
    <text evidence="5">The sequence shown here is derived from an EMBL/GenBank/DDBJ whole genome shotgun (WGS) entry which is preliminary data.</text>
</comment>
<evidence type="ECO:0000313" key="5">
    <source>
        <dbReference type="EMBL" id="RXK42669.1"/>
    </source>
</evidence>
<dbReference type="OrthoDB" id="162638at2759"/>
<dbReference type="EMBL" id="SDIL01000001">
    <property type="protein sequence ID" value="RXK42669.1"/>
    <property type="molecule type" value="Genomic_DNA"/>
</dbReference>
<dbReference type="Proteomes" id="UP000289152">
    <property type="component" value="Unassembled WGS sequence"/>
</dbReference>
<sequence>MLPVTLATLGHFTRTALRLHAPFRIVGTIGAWGTSRGLSSSIPCQKLKSHSGSKKRFSVTATGLFKRHRAGKQHLNTGKSAGKINRLGLTTYATPSQAKRLRRLLPYA</sequence>
<proteinExistence type="inferred from homology"/>
<dbReference type="AlphaFoldDB" id="A0A4Q1BWV0"/>
<dbReference type="InterPro" id="IPR037229">
    <property type="entry name" value="Ribosomal_bL35_sf"/>
</dbReference>
<dbReference type="PROSITE" id="PS00936">
    <property type="entry name" value="RIBOSOMAL_L35"/>
    <property type="match status" value="1"/>
</dbReference>
<comment type="similarity">
    <text evidence="1 4">Belongs to the bacterial ribosomal protein bL35 family.</text>
</comment>
<dbReference type="InterPro" id="IPR001706">
    <property type="entry name" value="Ribosomal_bL35"/>
</dbReference>
<dbReference type="HAMAP" id="MF_00514">
    <property type="entry name" value="Ribosomal_bL35"/>
    <property type="match status" value="1"/>
</dbReference>
<dbReference type="NCBIfam" id="TIGR00001">
    <property type="entry name" value="rpmI_bact"/>
    <property type="match status" value="1"/>
</dbReference>
<dbReference type="InterPro" id="IPR021137">
    <property type="entry name" value="Ribosomal_bL35-like"/>
</dbReference>
<dbReference type="GO" id="GO:0003735">
    <property type="term" value="F:structural constituent of ribosome"/>
    <property type="evidence" value="ECO:0007669"/>
    <property type="project" value="InterPro"/>
</dbReference>
<evidence type="ECO:0000313" key="6">
    <source>
        <dbReference type="Proteomes" id="UP000289152"/>
    </source>
</evidence>